<dbReference type="SMART" id="SM01092">
    <property type="entry name" value="CO_deh_flav_C"/>
    <property type="match status" value="1"/>
</dbReference>
<dbReference type="OrthoDB" id="9814706at2"/>
<dbReference type="Pfam" id="PF03450">
    <property type="entry name" value="CO_deh_flav_C"/>
    <property type="match status" value="1"/>
</dbReference>
<evidence type="ECO:0000259" key="2">
    <source>
        <dbReference type="PROSITE" id="PS51387"/>
    </source>
</evidence>
<dbReference type="InterPro" id="IPR051312">
    <property type="entry name" value="Diverse_Substr_Oxidored"/>
</dbReference>
<keyword evidence="4" id="KW-1185">Reference proteome</keyword>
<dbReference type="InterPro" id="IPR016167">
    <property type="entry name" value="FAD-bd_PCMH_sub1"/>
</dbReference>
<protein>
    <submittedName>
        <fullName evidence="3">Xanthine dehydrogenase YagS FAD-binding subunit</fullName>
    </submittedName>
</protein>
<keyword evidence="1" id="KW-0560">Oxidoreductase</keyword>
<dbReference type="Proteomes" id="UP000247591">
    <property type="component" value="Unassembled WGS sequence"/>
</dbReference>
<dbReference type="PANTHER" id="PTHR42659">
    <property type="entry name" value="XANTHINE DEHYDROGENASE SUBUNIT C-RELATED"/>
    <property type="match status" value="1"/>
</dbReference>
<dbReference type="InterPro" id="IPR036318">
    <property type="entry name" value="FAD-bd_PCMH-like_sf"/>
</dbReference>
<name>A0A318RT37_WILLI</name>
<dbReference type="InterPro" id="IPR016169">
    <property type="entry name" value="FAD-bd_PCMH_sub2"/>
</dbReference>
<accession>A0A318RT37</accession>
<sequence>MKTFDYVAPDSVDTAVERLGADPDSTILAGGTNLVDLMKLGVCTPDTLIDIGALPLDQVQLAESGELQIGANVRNSDLAANPVVRTRYPVLSQALLAGASGQLRNMATTGGNLFQRTRCPYFMDTGKACNKREPGSGCSAVTGVNRDMAILGASPQCVATHPSDMAVALAVLEPQLEVLGPAGQRFVPFDALYRLPGDHPELDTILERDDLVVSVTVPQLPAARSSTYRKVRDRASFAFALVSVAAVLEVQNGAVSAVRIALGGVAHKPWRARAAEERLIGRTANRSEFAAAIDLELQTAQALSDNGFKIPMVRSLVTQTLVELADDEEAKR</sequence>
<dbReference type="InterPro" id="IPR005107">
    <property type="entry name" value="CO_DH_flav_C"/>
</dbReference>
<evidence type="ECO:0000256" key="1">
    <source>
        <dbReference type="ARBA" id="ARBA00023002"/>
    </source>
</evidence>
<dbReference type="EMBL" id="QJSP01000001">
    <property type="protein sequence ID" value="PYE20881.1"/>
    <property type="molecule type" value="Genomic_DNA"/>
</dbReference>
<dbReference type="SUPFAM" id="SSF56176">
    <property type="entry name" value="FAD-binding/transporter-associated domain-like"/>
    <property type="match status" value="1"/>
</dbReference>
<dbReference type="InterPro" id="IPR036683">
    <property type="entry name" value="CO_DH_flav_C_dom_sf"/>
</dbReference>
<dbReference type="Gene3D" id="3.30.390.50">
    <property type="entry name" value="CO dehydrogenase flavoprotein, C-terminal domain"/>
    <property type="match status" value="1"/>
</dbReference>
<gene>
    <name evidence="3" type="ORF">DFR67_101272</name>
</gene>
<organism evidence="3 4">
    <name type="scientific">Williamsia limnetica</name>
    <dbReference type="NCBI Taxonomy" id="882452"/>
    <lineage>
        <taxon>Bacteria</taxon>
        <taxon>Bacillati</taxon>
        <taxon>Actinomycetota</taxon>
        <taxon>Actinomycetes</taxon>
        <taxon>Mycobacteriales</taxon>
        <taxon>Nocardiaceae</taxon>
        <taxon>Williamsia</taxon>
    </lineage>
</organism>
<dbReference type="GO" id="GO:0016491">
    <property type="term" value="F:oxidoreductase activity"/>
    <property type="evidence" value="ECO:0007669"/>
    <property type="project" value="UniProtKB-KW"/>
</dbReference>
<dbReference type="SUPFAM" id="SSF55447">
    <property type="entry name" value="CO dehydrogenase flavoprotein C-terminal domain-like"/>
    <property type="match status" value="1"/>
</dbReference>
<dbReference type="PROSITE" id="PS51387">
    <property type="entry name" value="FAD_PCMH"/>
    <property type="match status" value="1"/>
</dbReference>
<dbReference type="Pfam" id="PF00941">
    <property type="entry name" value="FAD_binding_5"/>
    <property type="match status" value="1"/>
</dbReference>
<dbReference type="RefSeq" id="WP_110467606.1">
    <property type="nucleotide sequence ID" value="NZ_QJSP01000001.1"/>
</dbReference>
<evidence type="ECO:0000313" key="4">
    <source>
        <dbReference type="Proteomes" id="UP000247591"/>
    </source>
</evidence>
<dbReference type="AlphaFoldDB" id="A0A318RT37"/>
<proteinExistence type="predicted"/>
<dbReference type="GO" id="GO:0071949">
    <property type="term" value="F:FAD binding"/>
    <property type="evidence" value="ECO:0007669"/>
    <property type="project" value="InterPro"/>
</dbReference>
<feature type="domain" description="FAD-binding PCMH-type" evidence="2">
    <location>
        <begin position="1"/>
        <end position="222"/>
    </location>
</feature>
<dbReference type="InterPro" id="IPR016166">
    <property type="entry name" value="FAD-bd_PCMH"/>
</dbReference>
<dbReference type="PANTHER" id="PTHR42659:SF1">
    <property type="entry name" value="OXIDOREDUCTASE"/>
    <property type="match status" value="1"/>
</dbReference>
<dbReference type="InterPro" id="IPR002346">
    <property type="entry name" value="Mopterin_DH_FAD-bd"/>
</dbReference>
<evidence type="ECO:0000313" key="3">
    <source>
        <dbReference type="EMBL" id="PYE20881.1"/>
    </source>
</evidence>
<reference evidence="3 4" key="1">
    <citation type="submission" date="2018-06" db="EMBL/GenBank/DDBJ databases">
        <title>Genomic Encyclopedia of Type Strains, Phase IV (KMG-IV): sequencing the most valuable type-strain genomes for metagenomic binning, comparative biology and taxonomic classification.</title>
        <authorList>
            <person name="Goeker M."/>
        </authorList>
    </citation>
    <scope>NUCLEOTIDE SEQUENCE [LARGE SCALE GENOMIC DNA]</scope>
    <source>
        <strain evidence="3 4">DSM 45521</strain>
    </source>
</reference>
<dbReference type="Gene3D" id="3.30.465.10">
    <property type="match status" value="2"/>
</dbReference>
<dbReference type="Gene3D" id="3.30.43.10">
    <property type="entry name" value="Uridine Diphospho-n-acetylenolpyruvylglucosamine Reductase, domain 2"/>
    <property type="match status" value="1"/>
</dbReference>
<comment type="caution">
    <text evidence="3">The sequence shown here is derived from an EMBL/GenBank/DDBJ whole genome shotgun (WGS) entry which is preliminary data.</text>
</comment>